<sequence length="125" mass="15576">MKQVTFELDRNQTFYYQKYIQKYNYKTPNNILYSLLYKDIKSTEWYKYLPEPSLKPYKKNININKYSIEILYYFNKWDKINLIITNNIQKPDFFSKFIDIKTSKEDFRIIIVNYIRHLCFNNDIF</sequence>
<evidence type="ECO:0000313" key="1">
    <source>
        <dbReference type="EMBL" id="SUZ48354.1"/>
    </source>
</evidence>
<accession>A0A381N2T4</accession>
<name>A0A381N2T4_9ZZZZ</name>
<gene>
    <name evidence="1" type="ORF">METZ01_LOCUS1208</name>
</gene>
<proteinExistence type="predicted"/>
<dbReference type="EMBL" id="UINC01000064">
    <property type="protein sequence ID" value="SUZ48354.1"/>
    <property type="molecule type" value="Genomic_DNA"/>
</dbReference>
<organism evidence="1">
    <name type="scientific">marine metagenome</name>
    <dbReference type="NCBI Taxonomy" id="408172"/>
    <lineage>
        <taxon>unclassified sequences</taxon>
        <taxon>metagenomes</taxon>
        <taxon>ecological metagenomes</taxon>
    </lineage>
</organism>
<dbReference type="AlphaFoldDB" id="A0A381N2T4"/>
<protein>
    <submittedName>
        <fullName evidence="1">Uncharacterized protein</fullName>
    </submittedName>
</protein>
<reference evidence="1" key="1">
    <citation type="submission" date="2018-05" db="EMBL/GenBank/DDBJ databases">
        <authorList>
            <person name="Lanie J.A."/>
            <person name="Ng W.-L."/>
            <person name="Kazmierczak K.M."/>
            <person name="Andrzejewski T.M."/>
            <person name="Davidsen T.M."/>
            <person name="Wayne K.J."/>
            <person name="Tettelin H."/>
            <person name="Glass J.I."/>
            <person name="Rusch D."/>
            <person name="Podicherti R."/>
            <person name="Tsui H.-C.T."/>
            <person name="Winkler M.E."/>
        </authorList>
    </citation>
    <scope>NUCLEOTIDE SEQUENCE</scope>
</reference>